<keyword evidence="2" id="KW-0472">Membrane</keyword>
<evidence type="ECO:0000256" key="1">
    <source>
        <dbReference type="SAM" id="MobiDB-lite"/>
    </source>
</evidence>
<dbReference type="GeneID" id="95458583"/>
<feature type="compositionally biased region" description="Pro residues" evidence="1">
    <location>
        <begin position="7"/>
        <end position="36"/>
    </location>
</feature>
<feature type="transmembrane region" description="Helical" evidence="2">
    <location>
        <begin position="148"/>
        <end position="169"/>
    </location>
</feature>
<comment type="caution">
    <text evidence="3">The sequence shown here is derived from an EMBL/GenBank/DDBJ whole genome shotgun (WGS) entry which is preliminary data.</text>
</comment>
<dbReference type="EMBL" id="BMSJ01000002">
    <property type="protein sequence ID" value="GGR12874.1"/>
    <property type="molecule type" value="Genomic_DNA"/>
</dbReference>
<dbReference type="RefSeq" id="WP_208421517.1">
    <property type="nucleotide sequence ID" value="NZ_BMSJ01000002.1"/>
</dbReference>
<dbReference type="AlphaFoldDB" id="A0AAV4KCV3"/>
<evidence type="ECO:0000313" key="4">
    <source>
        <dbReference type="Proteomes" id="UP000642014"/>
    </source>
</evidence>
<gene>
    <name evidence="3" type="ORF">GCM10010497_13750</name>
</gene>
<keyword evidence="2" id="KW-0812">Transmembrane</keyword>
<evidence type="ECO:0000313" key="3">
    <source>
        <dbReference type="EMBL" id="GGR12874.1"/>
    </source>
</evidence>
<name>A0AAV4KCV3_9ACTN</name>
<protein>
    <recommendedName>
        <fullName evidence="5">Toxin-antitoxin system, toxin component</fullName>
    </recommendedName>
</protein>
<evidence type="ECO:0008006" key="5">
    <source>
        <dbReference type="Google" id="ProtNLM"/>
    </source>
</evidence>
<reference evidence="3 4" key="1">
    <citation type="journal article" date="2014" name="Int. J. Syst. Evol. Microbiol.">
        <title>Complete genome sequence of Corynebacterium casei LMG S-19264T (=DSM 44701T), isolated from a smear-ripened cheese.</title>
        <authorList>
            <consortium name="US DOE Joint Genome Institute (JGI-PGF)"/>
            <person name="Walter F."/>
            <person name="Albersmeier A."/>
            <person name="Kalinowski J."/>
            <person name="Ruckert C."/>
        </authorList>
    </citation>
    <scope>NUCLEOTIDE SEQUENCE [LARGE SCALE GENOMIC DNA]</scope>
    <source>
        <strain evidence="3 4">JCM 4205</strain>
    </source>
</reference>
<dbReference type="Proteomes" id="UP000642014">
    <property type="component" value="Unassembled WGS sequence"/>
</dbReference>
<proteinExistence type="predicted"/>
<sequence>MTFPHPHAQPHPPPHPQQYPHPSAPPPPYPQRYAPGPPPVPGCEACGAQPATAVTVRAHQGMVIIMRTVTRRGVLCRTCGLAVYRQMTSDTLLTGWWGLFSFFVTPFVVLGNAFGARAALHRLPEPYGAVRPPLHPGRRVLRRAPAMLILTPIALVALAIPTLVVVGLFSGGGEGSVALSAGDCVRNEADWPEQQLRKVGCGSPLAEYRVLEEASCGPRDYLLRAEYTIGAPGRPGSCVTPL</sequence>
<feature type="transmembrane region" description="Helical" evidence="2">
    <location>
        <begin position="95"/>
        <end position="114"/>
    </location>
</feature>
<organism evidence="3 4">
    <name type="scientific">Streptomyces cinereoruber</name>
    <dbReference type="NCBI Taxonomy" id="67260"/>
    <lineage>
        <taxon>Bacteria</taxon>
        <taxon>Bacillati</taxon>
        <taxon>Actinomycetota</taxon>
        <taxon>Actinomycetes</taxon>
        <taxon>Kitasatosporales</taxon>
        <taxon>Streptomycetaceae</taxon>
        <taxon>Streptomyces</taxon>
    </lineage>
</organism>
<evidence type="ECO:0000256" key="2">
    <source>
        <dbReference type="SAM" id="Phobius"/>
    </source>
</evidence>
<accession>A0AAV4KCV3</accession>
<keyword evidence="2" id="KW-1133">Transmembrane helix</keyword>
<feature type="region of interest" description="Disordered" evidence="1">
    <location>
        <begin position="1"/>
        <end position="36"/>
    </location>
</feature>